<evidence type="ECO:0000313" key="7">
    <source>
        <dbReference type="EMBL" id="OGL46949.1"/>
    </source>
</evidence>
<dbReference type="EC" id="3.1.11.6" evidence="6"/>
<comment type="subunit">
    <text evidence="6">Heterooligomer composed of large and small subunits.</text>
</comment>
<dbReference type="SUPFAM" id="SSF116842">
    <property type="entry name" value="XseB-like"/>
    <property type="match status" value="1"/>
</dbReference>
<comment type="caution">
    <text evidence="7">The sequence shown here is derived from an EMBL/GenBank/DDBJ whole genome shotgun (WGS) entry which is preliminary data.</text>
</comment>
<keyword evidence="3 6" id="KW-0540">Nuclease</keyword>
<evidence type="ECO:0000256" key="3">
    <source>
        <dbReference type="ARBA" id="ARBA00022722"/>
    </source>
</evidence>
<dbReference type="GO" id="GO:0006308">
    <property type="term" value="P:DNA catabolic process"/>
    <property type="evidence" value="ECO:0007669"/>
    <property type="project" value="UniProtKB-UniRule"/>
</dbReference>
<dbReference type="Pfam" id="PF02609">
    <property type="entry name" value="Exonuc_VII_S"/>
    <property type="match status" value="1"/>
</dbReference>
<evidence type="ECO:0000256" key="2">
    <source>
        <dbReference type="ARBA" id="ARBA00022490"/>
    </source>
</evidence>
<dbReference type="PANTHER" id="PTHR34137">
    <property type="entry name" value="EXODEOXYRIBONUCLEASE 7 SMALL SUBUNIT"/>
    <property type="match status" value="1"/>
</dbReference>
<dbReference type="NCBIfam" id="NF002140">
    <property type="entry name" value="PRK00977.1-4"/>
    <property type="match status" value="1"/>
</dbReference>
<dbReference type="InterPro" id="IPR037004">
    <property type="entry name" value="Exonuc_VII_ssu_sf"/>
</dbReference>
<name>A0A1F7RZI2_9BACT</name>
<comment type="catalytic activity">
    <reaction evidence="6">
        <text>Exonucleolytic cleavage in either 5'- to 3'- or 3'- to 5'-direction to yield nucleoside 5'-phosphates.</text>
        <dbReference type="EC" id="3.1.11.6"/>
    </reaction>
</comment>
<evidence type="ECO:0000256" key="1">
    <source>
        <dbReference type="ARBA" id="ARBA00009998"/>
    </source>
</evidence>
<evidence type="ECO:0000313" key="8">
    <source>
        <dbReference type="Proteomes" id="UP000178797"/>
    </source>
</evidence>
<dbReference type="Proteomes" id="UP000178797">
    <property type="component" value="Unassembled WGS sequence"/>
</dbReference>
<dbReference type="AlphaFoldDB" id="A0A1F7RZI2"/>
<dbReference type="GO" id="GO:0009318">
    <property type="term" value="C:exodeoxyribonuclease VII complex"/>
    <property type="evidence" value="ECO:0007669"/>
    <property type="project" value="UniProtKB-UniRule"/>
</dbReference>
<comment type="function">
    <text evidence="6">Bidirectionally degrades single-stranded DNA into large acid-insoluble oligonucleotides, which are then degraded further into small acid-soluble oligonucleotides.</text>
</comment>
<evidence type="ECO:0000256" key="6">
    <source>
        <dbReference type="HAMAP-Rule" id="MF_00337"/>
    </source>
</evidence>
<keyword evidence="4 6" id="KW-0378">Hydrolase</keyword>
<comment type="subcellular location">
    <subcellularLocation>
        <location evidence="6">Cytoplasm</location>
    </subcellularLocation>
</comment>
<sequence>MKNEIKFEDAFGKLENIVKKLEEGNLSLEESMKLFEEGINLSKVCALKLENAEKKVEILIKGENGSTLIKPFEKFINEETDE</sequence>
<dbReference type="GO" id="GO:0005829">
    <property type="term" value="C:cytosol"/>
    <property type="evidence" value="ECO:0007669"/>
    <property type="project" value="TreeGrafter"/>
</dbReference>
<keyword evidence="2 6" id="KW-0963">Cytoplasm</keyword>
<dbReference type="Gene3D" id="1.10.287.1040">
    <property type="entry name" value="Exonuclease VII, small subunit"/>
    <property type="match status" value="1"/>
</dbReference>
<dbReference type="InterPro" id="IPR003761">
    <property type="entry name" value="Exonuc_VII_S"/>
</dbReference>
<reference evidence="7 8" key="1">
    <citation type="journal article" date="2016" name="Nat. Commun.">
        <title>Thousands of microbial genomes shed light on interconnected biogeochemical processes in an aquifer system.</title>
        <authorList>
            <person name="Anantharaman K."/>
            <person name="Brown C.T."/>
            <person name="Hug L.A."/>
            <person name="Sharon I."/>
            <person name="Castelle C.J."/>
            <person name="Probst A.J."/>
            <person name="Thomas B.C."/>
            <person name="Singh A."/>
            <person name="Wilkins M.J."/>
            <person name="Karaoz U."/>
            <person name="Brodie E.L."/>
            <person name="Williams K.H."/>
            <person name="Hubbard S.S."/>
            <person name="Banfield J.F."/>
        </authorList>
    </citation>
    <scope>NUCLEOTIDE SEQUENCE [LARGE SCALE GENOMIC DNA]</scope>
</reference>
<evidence type="ECO:0000256" key="4">
    <source>
        <dbReference type="ARBA" id="ARBA00022801"/>
    </source>
</evidence>
<dbReference type="EMBL" id="MGDE01000066">
    <property type="protein sequence ID" value="OGL46949.1"/>
    <property type="molecule type" value="Genomic_DNA"/>
</dbReference>
<dbReference type="NCBIfam" id="TIGR01280">
    <property type="entry name" value="xseB"/>
    <property type="match status" value="1"/>
</dbReference>
<proteinExistence type="inferred from homology"/>
<organism evidence="7 8">
    <name type="scientific">Candidatus Schekmanbacteria bacterium RBG_16_38_10</name>
    <dbReference type="NCBI Taxonomy" id="1817879"/>
    <lineage>
        <taxon>Bacteria</taxon>
        <taxon>Candidatus Schekmaniibacteriota</taxon>
    </lineage>
</organism>
<comment type="similarity">
    <text evidence="1 6">Belongs to the XseB family.</text>
</comment>
<dbReference type="PIRSF" id="PIRSF006488">
    <property type="entry name" value="Exonuc_VII_S"/>
    <property type="match status" value="1"/>
</dbReference>
<dbReference type="GO" id="GO:0008855">
    <property type="term" value="F:exodeoxyribonuclease VII activity"/>
    <property type="evidence" value="ECO:0007669"/>
    <property type="project" value="UniProtKB-UniRule"/>
</dbReference>
<keyword evidence="5 6" id="KW-0269">Exonuclease</keyword>
<dbReference type="HAMAP" id="MF_00337">
    <property type="entry name" value="Exonuc_7_S"/>
    <property type="match status" value="1"/>
</dbReference>
<evidence type="ECO:0000256" key="5">
    <source>
        <dbReference type="ARBA" id="ARBA00022839"/>
    </source>
</evidence>
<accession>A0A1F7RZI2</accession>
<protein>
    <recommendedName>
        <fullName evidence="6">Exodeoxyribonuclease 7 small subunit</fullName>
        <ecNumber evidence="6">3.1.11.6</ecNumber>
    </recommendedName>
    <alternativeName>
        <fullName evidence="6">Exodeoxyribonuclease VII small subunit</fullName>
        <shortName evidence="6">Exonuclease VII small subunit</shortName>
    </alternativeName>
</protein>
<gene>
    <name evidence="6" type="primary">xseB</name>
    <name evidence="7" type="ORF">A2W05_07050</name>
</gene>
<dbReference type="PANTHER" id="PTHR34137:SF1">
    <property type="entry name" value="EXODEOXYRIBONUCLEASE 7 SMALL SUBUNIT"/>
    <property type="match status" value="1"/>
</dbReference>